<protein>
    <submittedName>
        <fullName evidence="10">Diacylglycerol kinase catalytic region</fullName>
    </submittedName>
</protein>
<evidence type="ECO:0000313" key="11">
    <source>
        <dbReference type="Proteomes" id="UP000010473"/>
    </source>
</evidence>
<dbReference type="Gene3D" id="3.40.50.10330">
    <property type="entry name" value="Probable inorganic polyphosphate/atp-NAD kinase, domain 1"/>
    <property type="match status" value="1"/>
</dbReference>
<dbReference type="PROSITE" id="PS50146">
    <property type="entry name" value="DAGK"/>
    <property type="match status" value="1"/>
</dbReference>
<dbReference type="KEGG" id="scs:Sta7437_3856"/>
<gene>
    <name evidence="10" type="ordered locus">Sta7437_3856</name>
</gene>
<keyword evidence="11" id="KW-1185">Reference proteome</keyword>
<dbReference type="Pfam" id="PF19279">
    <property type="entry name" value="YegS_C"/>
    <property type="match status" value="1"/>
</dbReference>
<dbReference type="GO" id="GO:0016301">
    <property type="term" value="F:kinase activity"/>
    <property type="evidence" value="ECO:0007669"/>
    <property type="project" value="UniProtKB-KW"/>
</dbReference>
<dbReference type="STRING" id="111780.Sta7437_3856"/>
<proteinExistence type="inferred from homology"/>
<feature type="domain" description="DAGKc" evidence="9">
    <location>
        <begin position="1"/>
        <end position="122"/>
    </location>
</feature>
<keyword evidence="7" id="KW-0444">Lipid biosynthesis</keyword>
<keyword evidence="4" id="KW-0547">Nucleotide-binding</keyword>
<keyword evidence="3" id="KW-0808">Transferase</keyword>
<keyword evidence="8" id="KW-1208">Phospholipid metabolism</keyword>
<reference evidence="11" key="1">
    <citation type="journal article" date="2013" name="Proc. Natl. Acad. Sci. U.S.A.">
        <title>Improving the coverage of the cyanobacterial phylum using diversity-driven genome sequencing.</title>
        <authorList>
            <person name="Shih P.M."/>
            <person name="Wu D."/>
            <person name="Latifi A."/>
            <person name="Axen S.D."/>
            <person name="Fewer D.P."/>
            <person name="Talla E."/>
            <person name="Calteau A."/>
            <person name="Cai F."/>
            <person name="Tandeau de Marsac N."/>
            <person name="Rippka R."/>
            <person name="Herdman M."/>
            <person name="Sivonen K."/>
            <person name="Coursin T."/>
            <person name="Laurent T."/>
            <person name="Goodwin L."/>
            <person name="Nolan M."/>
            <person name="Davenport K.W."/>
            <person name="Han C.S."/>
            <person name="Rubin E.M."/>
            <person name="Eisen J.A."/>
            <person name="Woyke T."/>
            <person name="Gugger M."/>
            <person name="Kerfeld C.A."/>
        </authorList>
    </citation>
    <scope>NUCLEOTIDE SEQUENCE [LARGE SCALE GENOMIC DNA]</scope>
    <source>
        <strain evidence="11">ATCC 29371 / PCC 7437</strain>
    </source>
</reference>
<dbReference type="OrthoDB" id="142078at2"/>
<keyword evidence="7" id="KW-0594">Phospholipid biosynthesis</keyword>
<name>K9XXL5_STAC7</name>
<dbReference type="Gene3D" id="2.60.200.40">
    <property type="match status" value="1"/>
</dbReference>
<dbReference type="HOGENOM" id="CLU_045532_3_0_3"/>
<evidence type="ECO:0000259" key="9">
    <source>
        <dbReference type="PROSITE" id="PS50146"/>
    </source>
</evidence>
<keyword evidence="6" id="KW-0067">ATP-binding</keyword>
<evidence type="ECO:0000256" key="1">
    <source>
        <dbReference type="ARBA" id="ARBA00001946"/>
    </source>
</evidence>
<dbReference type="RefSeq" id="WP_015194999.1">
    <property type="nucleotide sequence ID" value="NC_019748.1"/>
</dbReference>
<evidence type="ECO:0000256" key="3">
    <source>
        <dbReference type="ARBA" id="ARBA00022679"/>
    </source>
</evidence>
<accession>K9XXL5</accession>
<evidence type="ECO:0000256" key="6">
    <source>
        <dbReference type="ARBA" id="ARBA00022840"/>
    </source>
</evidence>
<dbReference type="SMART" id="SM00046">
    <property type="entry name" value="DAGKc"/>
    <property type="match status" value="1"/>
</dbReference>
<dbReference type="EMBL" id="CP003653">
    <property type="protein sequence ID" value="AFZ37340.1"/>
    <property type="molecule type" value="Genomic_DNA"/>
</dbReference>
<dbReference type="InterPro" id="IPR001206">
    <property type="entry name" value="Diacylglycerol_kinase_cat_dom"/>
</dbReference>
<dbReference type="InterPro" id="IPR016064">
    <property type="entry name" value="NAD/diacylglycerol_kinase_sf"/>
</dbReference>
<dbReference type="Pfam" id="PF00781">
    <property type="entry name" value="DAGK_cat"/>
    <property type="match status" value="1"/>
</dbReference>
<organism evidence="10 11">
    <name type="scientific">Stanieria cyanosphaera (strain ATCC 29371 / PCC 7437)</name>
    <dbReference type="NCBI Taxonomy" id="111780"/>
    <lineage>
        <taxon>Bacteria</taxon>
        <taxon>Bacillati</taxon>
        <taxon>Cyanobacteriota</taxon>
        <taxon>Cyanophyceae</taxon>
        <taxon>Pleurocapsales</taxon>
        <taxon>Dermocarpellaceae</taxon>
        <taxon>Stanieria</taxon>
    </lineage>
</organism>
<dbReference type="GO" id="GO:0008654">
    <property type="term" value="P:phospholipid biosynthetic process"/>
    <property type="evidence" value="ECO:0007669"/>
    <property type="project" value="UniProtKB-KW"/>
</dbReference>
<evidence type="ECO:0000313" key="10">
    <source>
        <dbReference type="EMBL" id="AFZ37340.1"/>
    </source>
</evidence>
<evidence type="ECO:0000256" key="2">
    <source>
        <dbReference type="ARBA" id="ARBA00005983"/>
    </source>
</evidence>
<dbReference type="InterPro" id="IPR045540">
    <property type="entry name" value="YegS/DAGK_C"/>
</dbReference>
<dbReference type="PANTHER" id="PTHR12358">
    <property type="entry name" value="SPHINGOSINE KINASE"/>
    <property type="match status" value="1"/>
</dbReference>
<evidence type="ECO:0000256" key="7">
    <source>
        <dbReference type="ARBA" id="ARBA00023209"/>
    </source>
</evidence>
<comment type="cofactor">
    <cofactor evidence="1">
        <name>Mg(2+)</name>
        <dbReference type="ChEBI" id="CHEBI:18420"/>
    </cofactor>
</comment>
<dbReference type="eggNOG" id="COG1597">
    <property type="taxonomic scope" value="Bacteria"/>
</dbReference>
<dbReference type="PANTHER" id="PTHR12358:SF54">
    <property type="entry name" value="SPHINGOSINE KINASE RELATED PROTEIN"/>
    <property type="match status" value="1"/>
</dbReference>
<dbReference type="InterPro" id="IPR017438">
    <property type="entry name" value="ATP-NAD_kinase_N"/>
</dbReference>
<comment type="similarity">
    <text evidence="2">Belongs to the diacylglycerol/lipid kinase family.</text>
</comment>
<evidence type="ECO:0000256" key="5">
    <source>
        <dbReference type="ARBA" id="ARBA00022777"/>
    </source>
</evidence>
<sequence>MHITLMHNPTAGQGQHSKEKLLQILREAGYDPTYQSTDEDDFPQALSEPGELVAIAGGDGTIDKVAQHLSGRNIPIGILPLGTANNIAKTLGITDSLEKLIAGWTSATHQKFDVGVVEAPWGTTHFIEAMGVGMFPQMMPLVSIAKEDHSFSSCDQELKYDLNAFKAMLGNYRAQTWQVTLDGQDCSGRYLLIEAMNIQNIGPNICVAPSADPGDGYFDVVFVSEEERKTFEHYLASCLNGEEKVPNFTIRRGKHLQLLWEGSEVHATDTLTLFLLAKKNEKPLSIIWQVA</sequence>
<keyword evidence="5 10" id="KW-0418">Kinase</keyword>
<dbReference type="AlphaFoldDB" id="K9XXL5"/>
<evidence type="ECO:0000256" key="8">
    <source>
        <dbReference type="ARBA" id="ARBA00023264"/>
    </source>
</evidence>
<dbReference type="SUPFAM" id="SSF111331">
    <property type="entry name" value="NAD kinase/diacylglycerol kinase-like"/>
    <property type="match status" value="1"/>
</dbReference>
<dbReference type="Proteomes" id="UP000010473">
    <property type="component" value="Chromosome"/>
</dbReference>
<evidence type="ECO:0000256" key="4">
    <source>
        <dbReference type="ARBA" id="ARBA00022741"/>
    </source>
</evidence>
<dbReference type="InterPro" id="IPR050187">
    <property type="entry name" value="Lipid_Phosphate_FormReg"/>
</dbReference>
<dbReference type="GO" id="GO:0005524">
    <property type="term" value="F:ATP binding"/>
    <property type="evidence" value="ECO:0007669"/>
    <property type="project" value="UniProtKB-KW"/>
</dbReference>
<keyword evidence="7" id="KW-0443">Lipid metabolism</keyword>